<evidence type="ECO:0000256" key="6">
    <source>
        <dbReference type="ARBA" id="ARBA00022692"/>
    </source>
</evidence>
<feature type="transmembrane region" description="Helical" evidence="13">
    <location>
        <begin position="495"/>
        <end position="515"/>
    </location>
</feature>
<feature type="compositionally biased region" description="Basic and acidic residues" evidence="14">
    <location>
        <begin position="602"/>
        <end position="616"/>
    </location>
</feature>
<evidence type="ECO:0000256" key="5">
    <source>
        <dbReference type="ARBA" id="ARBA00022475"/>
    </source>
</evidence>
<dbReference type="HAMAP" id="MF_01810">
    <property type="entry name" value="YidC_type1"/>
    <property type="match status" value="1"/>
</dbReference>
<accession>A0ABT4UH33</accession>
<evidence type="ECO:0000256" key="13">
    <source>
        <dbReference type="HAMAP-Rule" id="MF_01810"/>
    </source>
</evidence>
<dbReference type="InterPro" id="IPR019998">
    <property type="entry name" value="Membr_insert_YidC"/>
</dbReference>
<dbReference type="Pfam" id="PF14849">
    <property type="entry name" value="YidC_periplas"/>
    <property type="match status" value="1"/>
</dbReference>
<dbReference type="PANTHER" id="PTHR12428:SF65">
    <property type="entry name" value="CYTOCHROME C OXIDASE ASSEMBLY PROTEIN COX18, MITOCHONDRIAL"/>
    <property type="match status" value="1"/>
</dbReference>
<evidence type="ECO:0000259" key="15">
    <source>
        <dbReference type="Pfam" id="PF02096"/>
    </source>
</evidence>
<dbReference type="InterPro" id="IPR047196">
    <property type="entry name" value="YidC_ALB_C"/>
</dbReference>
<comment type="caution">
    <text evidence="17">The sequence shown here is derived from an EMBL/GenBank/DDBJ whole genome shotgun (WGS) entry which is preliminary data.</text>
</comment>
<evidence type="ECO:0000259" key="16">
    <source>
        <dbReference type="Pfam" id="PF14849"/>
    </source>
</evidence>
<gene>
    <name evidence="13 17" type="primary">yidC</name>
    <name evidence="17" type="ORF">O3P16_04995</name>
</gene>
<keyword evidence="4 13" id="KW-0813">Transport</keyword>
<keyword evidence="18" id="KW-1185">Reference proteome</keyword>
<comment type="similarity">
    <text evidence="2 13">Belongs to the OXA1/ALB3/YidC family. Type 1 subfamily.</text>
</comment>
<evidence type="ECO:0000256" key="12">
    <source>
        <dbReference type="ARBA" id="ARBA00033342"/>
    </source>
</evidence>
<dbReference type="Gene3D" id="2.70.98.90">
    <property type="match status" value="1"/>
</dbReference>
<dbReference type="EMBL" id="JAQGEF010000004">
    <property type="protein sequence ID" value="MDA3614152.1"/>
    <property type="molecule type" value="Genomic_DNA"/>
</dbReference>
<organism evidence="17 18">
    <name type="scientific">Polluticaenibacter yanchengensis</name>
    <dbReference type="NCBI Taxonomy" id="3014562"/>
    <lineage>
        <taxon>Bacteria</taxon>
        <taxon>Pseudomonadati</taxon>
        <taxon>Bacteroidota</taxon>
        <taxon>Chitinophagia</taxon>
        <taxon>Chitinophagales</taxon>
        <taxon>Chitinophagaceae</taxon>
        <taxon>Polluticaenibacter</taxon>
    </lineage>
</organism>
<comment type="subcellular location">
    <subcellularLocation>
        <location evidence="1">Cell inner membrane</location>
        <topology evidence="1">Multi-pass membrane protein</topology>
    </subcellularLocation>
    <subcellularLocation>
        <location evidence="13">Cell membrane</location>
        <topology evidence="13">Multi-pass membrane protein</topology>
    </subcellularLocation>
</comment>
<keyword evidence="10 13" id="KW-0143">Chaperone</keyword>
<evidence type="ECO:0000256" key="1">
    <source>
        <dbReference type="ARBA" id="ARBA00004429"/>
    </source>
</evidence>
<keyword evidence="7 13" id="KW-0653">Protein transport</keyword>
<dbReference type="NCBIfam" id="TIGR03593">
    <property type="entry name" value="yidC_nterm"/>
    <property type="match status" value="1"/>
</dbReference>
<evidence type="ECO:0000256" key="2">
    <source>
        <dbReference type="ARBA" id="ARBA00010527"/>
    </source>
</evidence>
<evidence type="ECO:0000313" key="17">
    <source>
        <dbReference type="EMBL" id="MDA3614152.1"/>
    </source>
</evidence>
<feature type="domain" description="Membrane insertase YidC/Oxa/ALB C-terminal" evidence="15">
    <location>
        <begin position="372"/>
        <end position="566"/>
    </location>
</feature>
<evidence type="ECO:0000256" key="8">
    <source>
        <dbReference type="ARBA" id="ARBA00022989"/>
    </source>
</evidence>
<dbReference type="InterPro" id="IPR028053">
    <property type="entry name" value="Membr_insert_YidC_N"/>
</dbReference>
<evidence type="ECO:0000313" key="18">
    <source>
        <dbReference type="Proteomes" id="UP001210231"/>
    </source>
</evidence>
<evidence type="ECO:0000256" key="3">
    <source>
        <dbReference type="ARBA" id="ARBA00015325"/>
    </source>
</evidence>
<comment type="function">
    <text evidence="13">Required for the insertion and/or proper folding and/or complex formation of integral membrane proteins into the membrane. Involved in integration of membrane proteins that insert both dependently and independently of the Sec translocase complex, as well as at least some lipoproteins. Aids folding of multispanning membrane proteins.</text>
</comment>
<dbReference type="PANTHER" id="PTHR12428">
    <property type="entry name" value="OXA1"/>
    <property type="match status" value="1"/>
</dbReference>
<dbReference type="Pfam" id="PF02096">
    <property type="entry name" value="60KD_IMP"/>
    <property type="match status" value="1"/>
</dbReference>
<dbReference type="CDD" id="cd19961">
    <property type="entry name" value="EcYidC-like_peri"/>
    <property type="match status" value="1"/>
</dbReference>
<dbReference type="Proteomes" id="UP001210231">
    <property type="component" value="Unassembled WGS sequence"/>
</dbReference>
<evidence type="ECO:0000256" key="11">
    <source>
        <dbReference type="ARBA" id="ARBA00033245"/>
    </source>
</evidence>
<evidence type="ECO:0000256" key="14">
    <source>
        <dbReference type="SAM" id="MobiDB-lite"/>
    </source>
</evidence>
<dbReference type="NCBIfam" id="NF002356">
    <property type="entry name" value="PRK01318.2-3"/>
    <property type="match status" value="1"/>
</dbReference>
<keyword evidence="5 13" id="KW-1003">Cell membrane</keyword>
<feature type="transmembrane region" description="Helical" evidence="13">
    <location>
        <begin position="366"/>
        <end position="387"/>
    </location>
</feature>
<dbReference type="NCBIfam" id="TIGR03592">
    <property type="entry name" value="yidC_oxa1_cterm"/>
    <property type="match status" value="1"/>
</dbReference>
<keyword evidence="8 13" id="KW-1133">Transmembrane helix</keyword>
<keyword evidence="9 13" id="KW-0472">Membrane</keyword>
<reference evidence="17 18" key="1">
    <citation type="submission" date="2022-12" db="EMBL/GenBank/DDBJ databases">
        <title>Chitinophagaceae gen. sp. nov., a new member of the family Chitinophagaceae, isolated from soil in a chemical factory.</title>
        <authorList>
            <person name="Ke Z."/>
        </authorList>
    </citation>
    <scope>NUCLEOTIDE SEQUENCE [LARGE SCALE GENOMIC DNA]</scope>
    <source>
        <strain evidence="17 18">LY-5</strain>
    </source>
</reference>
<comment type="subunit">
    <text evidence="13">Interacts with the Sec translocase complex via SecD. Specifically interacts with transmembrane segments of nascent integral membrane proteins during membrane integration.</text>
</comment>
<dbReference type="PRINTS" id="PR00701">
    <property type="entry name" value="60KDINNERMP"/>
</dbReference>
<feature type="domain" description="Membrane insertase YidC N-terminal" evidence="16">
    <location>
        <begin position="87"/>
        <end position="341"/>
    </location>
</feature>
<protein>
    <recommendedName>
        <fullName evidence="3 13">Membrane protein insertase YidC</fullName>
    </recommendedName>
    <alternativeName>
        <fullName evidence="12 13">Foldase YidC</fullName>
    </alternativeName>
    <alternativeName>
        <fullName evidence="11 13">Membrane integrase YidC</fullName>
    </alternativeName>
    <alternativeName>
        <fullName evidence="13">Membrane protein YidC</fullName>
    </alternativeName>
</protein>
<evidence type="ECO:0000256" key="10">
    <source>
        <dbReference type="ARBA" id="ARBA00023186"/>
    </source>
</evidence>
<feature type="region of interest" description="Disordered" evidence="14">
    <location>
        <begin position="584"/>
        <end position="616"/>
    </location>
</feature>
<evidence type="ECO:0000256" key="4">
    <source>
        <dbReference type="ARBA" id="ARBA00022448"/>
    </source>
</evidence>
<name>A0ABT4UH33_9BACT</name>
<feature type="transmembrane region" description="Helical" evidence="13">
    <location>
        <begin position="527"/>
        <end position="543"/>
    </location>
</feature>
<proteinExistence type="inferred from homology"/>
<sequence length="616" mass="68989">MGFDRNTLIGFGLLAVLLMGMFWQTTTTQKAQMAEKKRISDSIAALQPKVDSLAQKQQQAVYEQKKDSVNAGDFVAFAGGEETFSYVENDVMKLTFSNKGGWLKKVELKNFKGPDSGLVVLSGSPKDNFNYVVRTGAGVSQDVNRLFFSPAVITKNADGSQTISYQIAAEGKSLSHAFLVPKDNYMVDANIKLDGADQFISKQSLNFTWDVLARRQQHDKKYENNQTRLVVETDNEYDYFSAASGVTKTFGTATKWIGLKQHFFNSTLLANNAQGFSNVTAAVVSMPDTVHNEIAVMQVNASMQIPAGNVVEVPLRLYYGPNEYKLLKSYDNDMHNIVDLGSGITAFVKYINRGIIMPVFNMLNNLFGTAGMGWSILVLTIFIRLLITPLTYSSYKSAAKMKALRPDIEKLNEKFGDNAQAKSMEQMKLYREAGVNPAGGCLPALMQIPIFFALFAFFNSNIALRGVPFLWADDLSNYDSIAQLPFTIPFYGDHVSLFTITAVITSFAISLYSMNSAPDTGNPMMKYMPYIFPFMMLFFFNSMPAALTWYYTVSNIITLLLQFVIQNYVIDNDKIHEQIKANRAAPKKKSKLQERIAQMQESQRKLEEMKKRSQGK</sequence>
<dbReference type="CDD" id="cd20070">
    <property type="entry name" value="5TM_YidC_Alb3"/>
    <property type="match status" value="1"/>
</dbReference>
<keyword evidence="6 13" id="KW-0812">Transmembrane</keyword>
<dbReference type="RefSeq" id="WP_407030478.1">
    <property type="nucleotide sequence ID" value="NZ_JAQGEF010000004.1"/>
</dbReference>
<feature type="transmembrane region" description="Helical" evidence="13">
    <location>
        <begin position="434"/>
        <end position="458"/>
    </location>
</feature>
<dbReference type="InterPro" id="IPR001708">
    <property type="entry name" value="YidC/ALB3/OXA1/COX18"/>
</dbReference>
<dbReference type="InterPro" id="IPR028055">
    <property type="entry name" value="YidC/Oxa/ALB_C"/>
</dbReference>
<evidence type="ECO:0000256" key="7">
    <source>
        <dbReference type="ARBA" id="ARBA00022927"/>
    </source>
</evidence>
<evidence type="ECO:0000256" key="9">
    <source>
        <dbReference type="ARBA" id="ARBA00023136"/>
    </source>
</evidence>
<dbReference type="InterPro" id="IPR038221">
    <property type="entry name" value="YidC_periplasmic_sf"/>
</dbReference>